<dbReference type="GO" id="GO:0016791">
    <property type="term" value="F:phosphatase activity"/>
    <property type="evidence" value="ECO:0007669"/>
    <property type="project" value="UniProtKB-ARBA"/>
</dbReference>
<reference evidence="1 2" key="1">
    <citation type="submission" date="2019-07" db="EMBL/GenBank/DDBJ databases">
        <title>Reinekea sp. strain SSH23 genome sequencing and assembly.</title>
        <authorList>
            <person name="Kim I."/>
        </authorList>
    </citation>
    <scope>NUCLEOTIDE SEQUENCE [LARGE SCALE GENOMIC DNA]</scope>
    <source>
        <strain evidence="1 2">SSH23</strain>
    </source>
</reference>
<evidence type="ECO:0000313" key="1">
    <source>
        <dbReference type="EMBL" id="TXR52022.1"/>
    </source>
</evidence>
<dbReference type="SUPFAM" id="SSF56784">
    <property type="entry name" value="HAD-like"/>
    <property type="match status" value="1"/>
</dbReference>
<dbReference type="GO" id="GO:0000287">
    <property type="term" value="F:magnesium ion binding"/>
    <property type="evidence" value="ECO:0007669"/>
    <property type="project" value="UniProtKB-ARBA"/>
</dbReference>
<keyword evidence="2" id="KW-1185">Reference proteome</keyword>
<dbReference type="InterPro" id="IPR036412">
    <property type="entry name" value="HAD-like_sf"/>
</dbReference>
<dbReference type="CDD" id="cd07518">
    <property type="entry name" value="HAD_YbiV-Like"/>
    <property type="match status" value="1"/>
</dbReference>
<dbReference type="InterPro" id="IPR006379">
    <property type="entry name" value="HAD-SF_hydro_IIB"/>
</dbReference>
<dbReference type="RefSeq" id="WP_147714618.1">
    <property type="nucleotide sequence ID" value="NZ_VKAD01000002.1"/>
</dbReference>
<name>A0A5C8Z1K0_9GAMM</name>
<organism evidence="1 2">
    <name type="scientific">Reinekea thalattae</name>
    <dbReference type="NCBI Taxonomy" id="2593301"/>
    <lineage>
        <taxon>Bacteria</taxon>
        <taxon>Pseudomonadati</taxon>
        <taxon>Pseudomonadota</taxon>
        <taxon>Gammaproteobacteria</taxon>
        <taxon>Oceanospirillales</taxon>
        <taxon>Saccharospirillaceae</taxon>
        <taxon>Reinekea</taxon>
    </lineage>
</organism>
<dbReference type="NCBIfam" id="TIGR01484">
    <property type="entry name" value="HAD-SF-IIB"/>
    <property type="match status" value="1"/>
</dbReference>
<comment type="caution">
    <text evidence="1">The sequence shown here is derived from an EMBL/GenBank/DDBJ whole genome shotgun (WGS) entry which is preliminary data.</text>
</comment>
<evidence type="ECO:0000313" key="2">
    <source>
        <dbReference type="Proteomes" id="UP000321764"/>
    </source>
</evidence>
<keyword evidence="1" id="KW-0378">Hydrolase</keyword>
<dbReference type="PANTHER" id="PTHR10000">
    <property type="entry name" value="PHOSPHOSERINE PHOSPHATASE"/>
    <property type="match status" value="1"/>
</dbReference>
<dbReference type="SFLD" id="SFLDG01140">
    <property type="entry name" value="C2.B:_Phosphomannomutase_and_P"/>
    <property type="match status" value="1"/>
</dbReference>
<dbReference type="Gene3D" id="3.30.1240.10">
    <property type="match status" value="1"/>
</dbReference>
<dbReference type="Gene3D" id="3.40.50.1000">
    <property type="entry name" value="HAD superfamily/HAD-like"/>
    <property type="match status" value="1"/>
</dbReference>
<dbReference type="SFLD" id="SFLDS00003">
    <property type="entry name" value="Haloacid_Dehalogenase"/>
    <property type="match status" value="1"/>
</dbReference>
<dbReference type="EMBL" id="VKAD01000002">
    <property type="protein sequence ID" value="TXR52022.1"/>
    <property type="molecule type" value="Genomic_DNA"/>
</dbReference>
<dbReference type="InterPro" id="IPR023214">
    <property type="entry name" value="HAD_sf"/>
</dbReference>
<dbReference type="OrthoDB" id="5498330at2"/>
<dbReference type="Pfam" id="PF08282">
    <property type="entry name" value="Hydrolase_3"/>
    <property type="match status" value="1"/>
</dbReference>
<gene>
    <name evidence="1" type="ORF">FME95_11435</name>
</gene>
<dbReference type="NCBIfam" id="TIGR00099">
    <property type="entry name" value="Cof-subfamily"/>
    <property type="match status" value="1"/>
</dbReference>
<proteinExistence type="predicted"/>
<dbReference type="PANTHER" id="PTHR10000:SF8">
    <property type="entry name" value="HAD SUPERFAMILY HYDROLASE-LIKE, TYPE 3"/>
    <property type="match status" value="1"/>
</dbReference>
<accession>A0A5C8Z1K0</accession>
<dbReference type="GO" id="GO:0005829">
    <property type="term" value="C:cytosol"/>
    <property type="evidence" value="ECO:0007669"/>
    <property type="project" value="TreeGrafter"/>
</dbReference>
<sequence length="265" mass="29811">MKPDIKFIATDMDGSLLDDNKQLPDDFFDVFAALKRQNILFAAASGRQYESLLDTFIDIKDEMLFIADNGTLVMHQGKELYSSTIEPSDVTAIIQSLKNIPDCHVVFCGKGIAYIETCDAATLSEVKKYYAALKQVDNLLQIKEDCIKIAVLNFNGTEEHIYPSVAPLFSESHQVVVSSFIWLDFMAKDASKGSAIKYLQQKFNFTAEQSLSFGDYFNDVEMLQQTYYSYAMENAHPDIKQTARFSAPTNNQAGVTQVIRQLLLD</sequence>
<dbReference type="InterPro" id="IPR000150">
    <property type="entry name" value="Cof"/>
</dbReference>
<protein>
    <submittedName>
        <fullName evidence="1">HAD family hydrolase</fullName>
    </submittedName>
</protein>
<dbReference type="Proteomes" id="UP000321764">
    <property type="component" value="Unassembled WGS sequence"/>
</dbReference>
<dbReference type="AlphaFoldDB" id="A0A5C8Z1K0"/>